<dbReference type="Proteomes" id="UP000814158">
    <property type="component" value="Unassembled WGS sequence"/>
</dbReference>
<evidence type="ECO:0000259" key="5">
    <source>
        <dbReference type="Pfam" id="PF13657"/>
    </source>
</evidence>
<reference evidence="6 7" key="1">
    <citation type="submission" date="2019-11" db="EMBL/GenBank/DDBJ databases">
        <title>Epiphytic Pseudomonas syringae from cherry orchards.</title>
        <authorList>
            <person name="Hulin M.T."/>
        </authorList>
    </citation>
    <scope>NUCLEOTIDE SEQUENCE [LARGE SCALE GENOMIC DNA]</scope>
    <source>
        <strain evidence="6 7">PA-3-2A</strain>
    </source>
</reference>
<dbReference type="RefSeq" id="WP_236370548.1">
    <property type="nucleotide sequence ID" value="NZ_WKAT01000015.1"/>
</dbReference>
<comment type="caution">
    <text evidence="6">The sequence shown here is derived from an EMBL/GenBank/DDBJ whole genome shotgun (WGS) entry which is preliminary data.</text>
</comment>
<gene>
    <name evidence="6" type="ORF">GIV68_09480</name>
</gene>
<dbReference type="InterPro" id="IPR012893">
    <property type="entry name" value="HipA-like_C"/>
</dbReference>
<protein>
    <submittedName>
        <fullName evidence="6">Type II toxin-antitoxin system HipA family toxin</fullName>
    </submittedName>
</protein>
<evidence type="ECO:0000259" key="4">
    <source>
        <dbReference type="Pfam" id="PF07804"/>
    </source>
</evidence>
<accession>A0ABS9GH57</accession>
<dbReference type="PANTHER" id="PTHR37419:SF1">
    <property type="entry name" value="SERINE_THREONINE-PROTEIN KINASE TOXIN HIPA"/>
    <property type="match status" value="1"/>
</dbReference>
<feature type="domain" description="HipA-like C-terminal" evidence="4">
    <location>
        <begin position="149"/>
        <end position="367"/>
    </location>
</feature>
<organism evidence="6 7">
    <name type="scientific">Pseudomonas salomonii</name>
    <dbReference type="NCBI Taxonomy" id="191391"/>
    <lineage>
        <taxon>Bacteria</taxon>
        <taxon>Pseudomonadati</taxon>
        <taxon>Pseudomonadota</taxon>
        <taxon>Gammaproteobacteria</taxon>
        <taxon>Pseudomonadales</taxon>
        <taxon>Pseudomonadaceae</taxon>
        <taxon>Pseudomonas</taxon>
    </lineage>
</organism>
<keyword evidence="3" id="KW-0418">Kinase</keyword>
<feature type="domain" description="HipA N-terminal subdomain 1" evidence="5">
    <location>
        <begin position="6"/>
        <end position="99"/>
    </location>
</feature>
<sequence>MNSPALSVHTPQGDSGSVLVGADDYLFRYDAKAQAQGAISLTMPVRAEEYRRRELHPIFQMNLPEGYVLEQLRNRLAKTVKVDPMLLLALSGSSAPIGRVFVISDQINELIQRNGPPANGESLAEILAWDGAEDLFADLVDRYILRAGISGVQPKVLVPEKPQTPEQKFTSKTNDLIIKSGRDEFPGLAINEYLCMSIARDAGLPVPPFYLSQNHKLFIMRRFDRDAQLNPLGFEDMTTLMGLSAEQKYTKSYAAIAKAVRAFCSPENRRSSLDQLFDSVALSCIVGNGDAHLKNFGVLYSDPIKFDARLAPAYDIVNTTAYIPEDTLALDLSGNKSMFASRLGILEFARTCEIAEPQARIQALLQTLEVVLKREDEYCRLAPDVAKAIRQSAQSYQQSFGG</sequence>
<evidence type="ECO:0000256" key="2">
    <source>
        <dbReference type="ARBA" id="ARBA00022679"/>
    </source>
</evidence>
<dbReference type="Gene3D" id="1.10.1070.20">
    <property type="match status" value="1"/>
</dbReference>
<evidence type="ECO:0000256" key="1">
    <source>
        <dbReference type="ARBA" id="ARBA00010164"/>
    </source>
</evidence>
<dbReference type="InterPro" id="IPR017508">
    <property type="entry name" value="HipA_N1"/>
</dbReference>
<dbReference type="Pfam" id="PF07804">
    <property type="entry name" value="HipA_C"/>
    <property type="match status" value="1"/>
</dbReference>
<dbReference type="Pfam" id="PF13657">
    <property type="entry name" value="Couple_hipA"/>
    <property type="match status" value="1"/>
</dbReference>
<name>A0ABS9GH57_9PSED</name>
<keyword evidence="2" id="KW-0808">Transferase</keyword>
<dbReference type="EMBL" id="WKAT01000015">
    <property type="protein sequence ID" value="MCF5544970.1"/>
    <property type="molecule type" value="Genomic_DNA"/>
</dbReference>
<evidence type="ECO:0000313" key="6">
    <source>
        <dbReference type="EMBL" id="MCF5544970.1"/>
    </source>
</evidence>
<dbReference type="InterPro" id="IPR052028">
    <property type="entry name" value="HipA_Ser/Thr_kinase"/>
</dbReference>
<keyword evidence="7" id="KW-1185">Reference proteome</keyword>
<evidence type="ECO:0000313" key="7">
    <source>
        <dbReference type="Proteomes" id="UP000814158"/>
    </source>
</evidence>
<proteinExistence type="inferred from homology"/>
<dbReference type="NCBIfam" id="TIGR03071">
    <property type="entry name" value="couple_hipA"/>
    <property type="match status" value="1"/>
</dbReference>
<dbReference type="PANTHER" id="PTHR37419">
    <property type="entry name" value="SERINE/THREONINE-PROTEIN KINASE TOXIN HIPA"/>
    <property type="match status" value="1"/>
</dbReference>
<evidence type="ECO:0000256" key="3">
    <source>
        <dbReference type="ARBA" id="ARBA00022777"/>
    </source>
</evidence>
<comment type="similarity">
    <text evidence="1">Belongs to the HipA Ser/Thr kinase family.</text>
</comment>